<dbReference type="EMBL" id="BLIY01000003">
    <property type="protein sequence ID" value="GFE52852.1"/>
    <property type="molecule type" value="Genomic_DNA"/>
</dbReference>
<gene>
    <name evidence="2" type="ORF">BaOVIS_002560</name>
</gene>
<dbReference type="Proteomes" id="UP001057455">
    <property type="component" value="Unassembled WGS sequence"/>
</dbReference>
<evidence type="ECO:0000313" key="3">
    <source>
        <dbReference type="Proteomes" id="UP001057455"/>
    </source>
</evidence>
<evidence type="ECO:0000313" key="2">
    <source>
        <dbReference type="EMBL" id="GFE52852.1"/>
    </source>
</evidence>
<feature type="signal peptide" evidence="1">
    <location>
        <begin position="1"/>
        <end position="15"/>
    </location>
</feature>
<keyword evidence="1" id="KW-0732">Signal</keyword>
<protein>
    <submittedName>
        <fullName evidence="2">Histidyl-tRNA synthetase, putative</fullName>
    </submittedName>
</protein>
<dbReference type="AlphaFoldDB" id="A0A9W5T834"/>
<proteinExistence type="predicted"/>
<keyword evidence="3" id="KW-1185">Reference proteome</keyword>
<comment type="caution">
    <text evidence="2">The sequence shown here is derived from an EMBL/GenBank/DDBJ whole genome shotgun (WGS) entry which is preliminary data.</text>
</comment>
<dbReference type="OrthoDB" id="366292at2759"/>
<organism evidence="2 3">
    <name type="scientific">Babesia ovis</name>
    <dbReference type="NCBI Taxonomy" id="5869"/>
    <lineage>
        <taxon>Eukaryota</taxon>
        <taxon>Sar</taxon>
        <taxon>Alveolata</taxon>
        <taxon>Apicomplexa</taxon>
        <taxon>Aconoidasida</taxon>
        <taxon>Piroplasmida</taxon>
        <taxon>Babesiidae</taxon>
        <taxon>Babesia</taxon>
    </lineage>
</organism>
<accession>A0A9W5T834</accession>
<feature type="chain" id="PRO_5040905956" evidence="1">
    <location>
        <begin position="16"/>
        <end position="138"/>
    </location>
</feature>
<name>A0A9W5T834_BABOV</name>
<sequence>MLFFVLALIPAAVLGIVINEHQLLRENIGEIFYDYPTREGINYHDFNMVAKGGQTACEPLGPRRPIVDGRRVYLKKPFCTNSAWIIGGAKCSTPFNSHSFEESKSYTLKNFVFDNTRIPFTLGDIVDDTYIIKPVVRE</sequence>
<evidence type="ECO:0000256" key="1">
    <source>
        <dbReference type="SAM" id="SignalP"/>
    </source>
</evidence>
<reference evidence="2" key="1">
    <citation type="submission" date="2019-12" db="EMBL/GenBank/DDBJ databases">
        <title>Genome sequence of Babesia ovis.</title>
        <authorList>
            <person name="Yamagishi J."/>
            <person name="Sevinc F."/>
            <person name="Xuan X."/>
        </authorList>
    </citation>
    <scope>NUCLEOTIDE SEQUENCE</scope>
    <source>
        <strain evidence="2">Selcuk</strain>
    </source>
</reference>